<evidence type="ECO:0000313" key="7">
    <source>
        <dbReference type="Proteomes" id="UP000027178"/>
    </source>
</evidence>
<comment type="caution">
    <text evidence="6">The sequence shown here is derived from an EMBL/GenBank/DDBJ whole genome shotgun (WGS) entry which is preliminary data.</text>
</comment>
<dbReference type="PATRIC" id="fig|1348663.4.peg.1250"/>
<protein>
    <recommendedName>
        <fullName evidence="1">[acyl-carrier-protein] S-malonyltransferase</fullName>
        <ecNumber evidence="1">2.3.1.39</ecNumber>
    </recommendedName>
</protein>
<dbReference type="HOGENOM" id="CLU_030558_1_2_11"/>
<dbReference type="GO" id="GO:0005829">
    <property type="term" value="C:cytosol"/>
    <property type="evidence" value="ECO:0007669"/>
    <property type="project" value="TreeGrafter"/>
</dbReference>
<dbReference type="GO" id="GO:0004314">
    <property type="term" value="F:[acyl-carrier-protein] S-malonyltransferase activity"/>
    <property type="evidence" value="ECO:0007669"/>
    <property type="project" value="UniProtKB-EC"/>
</dbReference>
<feature type="domain" description="Malonyl-CoA:ACP transacylase (MAT)" evidence="5">
    <location>
        <begin position="8"/>
        <end position="302"/>
    </location>
</feature>
<dbReference type="Gene3D" id="3.30.70.250">
    <property type="entry name" value="Malonyl-CoA ACP transacylase, ACP-binding"/>
    <property type="match status" value="1"/>
</dbReference>
<dbReference type="GO" id="GO:0006633">
    <property type="term" value="P:fatty acid biosynthetic process"/>
    <property type="evidence" value="ECO:0007669"/>
    <property type="project" value="TreeGrafter"/>
</dbReference>
<proteinExistence type="predicted"/>
<evidence type="ECO:0000313" key="6">
    <source>
        <dbReference type="EMBL" id="KDN86862.1"/>
    </source>
</evidence>
<dbReference type="Proteomes" id="UP000027178">
    <property type="component" value="Unassembled WGS sequence"/>
</dbReference>
<dbReference type="InterPro" id="IPR001227">
    <property type="entry name" value="Ac_transferase_dom_sf"/>
</dbReference>
<dbReference type="eggNOG" id="COG0331">
    <property type="taxonomic scope" value="Bacteria"/>
</dbReference>
<comment type="catalytic activity">
    <reaction evidence="4">
        <text>holo-[ACP] + malonyl-CoA = malonyl-[ACP] + CoA</text>
        <dbReference type="Rhea" id="RHEA:41792"/>
        <dbReference type="Rhea" id="RHEA-COMP:9623"/>
        <dbReference type="Rhea" id="RHEA-COMP:9685"/>
        <dbReference type="ChEBI" id="CHEBI:57287"/>
        <dbReference type="ChEBI" id="CHEBI:57384"/>
        <dbReference type="ChEBI" id="CHEBI:64479"/>
        <dbReference type="ChEBI" id="CHEBI:78449"/>
        <dbReference type="EC" id="2.3.1.39"/>
    </reaction>
</comment>
<keyword evidence="2" id="KW-0808">Transferase</keyword>
<keyword evidence="3" id="KW-0012">Acyltransferase</keyword>
<sequence>MYRYVVTAPGQGVQHPGMLDPWLDGVPGAHALVADWSRAAGFDLAEAGRDAELLADTAYAQPLIVATSLLSYRLLRERLPMAAGEVLFAGHSVGELAAASAAGYLSPGEAVRLARVRGAAMSAACATAPTGMAAVMPTRRAGATDAEIAAAITAAGLTVANWNGSHQFVAAGPLERVEALAAVPAPGTRVSPLAVAGAFHTSAMAPAVDAFARAARQARFVPSAATLLGNADGAPVTGPDELRSRLITQIIAPVRWDLCAAAIARLAPGALHLELAPAGPLTRLLQRTDPDARTLAVRSPGDVLELAAPVQVAA</sequence>
<dbReference type="AlphaFoldDB" id="A0A066Z034"/>
<dbReference type="InterPro" id="IPR050858">
    <property type="entry name" value="Mal-CoA-ACP_Trans/PKS_FabD"/>
</dbReference>
<dbReference type="InterPro" id="IPR016035">
    <property type="entry name" value="Acyl_Trfase/lysoPLipase"/>
</dbReference>
<accession>A0A066Z034</accession>
<dbReference type="InterPro" id="IPR014043">
    <property type="entry name" value="Acyl_transferase_dom"/>
</dbReference>
<gene>
    <name evidence="6" type="ORF">KCH_13080</name>
</gene>
<name>A0A066Z034_9ACTN</name>
<keyword evidence="7" id="KW-1185">Reference proteome</keyword>
<evidence type="ECO:0000256" key="1">
    <source>
        <dbReference type="ARBA" id="ARBA00013258"/>
    </source>
</evidence>
<dbReference type="EC" id="2.3.1.39" evidence="1"/>
<dbReference type="OrthoDB" id="3248271at2"/>
<evidence type="ECO:0000256" key="4">
    <source>
        <dbReference type="ARBA" id="ARBA00048462"/>
    </source>
</evidence>
<dbReference type="SUPFAM" id="SSF55048">
    <property type="entry name" value="Probable ACP-binding domain of malonyl-CoA ACP transacylase"/>
    <property type="match status" value="1"/>
</dbReference>
<dbReference type="Pfam" id="PF00698">
    <property type="entry name" value="Acyl_transf_1"/>
    <property type="match status" value="1"/>
</dbReference>
<dbReference type="SUPFAM" id="SSF52151">
    <property type="entry name" value="FabD/lysophospholipase-like"/>
    <property type="match status" value="1"/>
</dbReference>
<organism evidence="6 7">
    <name type="scientific">Kitasatospora cheerisanensis KCTC 2395</name>
    <dbReference type="NCBI Taxonomy" id="1348663"/>
    <lineage>
        <taxon>Bacteria</taxon>
        <taxon>Bacillati</taxon>
        <taxon>Actinomycetota</taxon>
        <taxon>Actinomycetes</taxon>
        <taxon>Kitasatosporales</taxon>
        <taxon>Streptomycetaceae</taxon>
        <taxon>Kitasatospora</taxon>
    </lineage>
</organism>
<evidence type="ECO:0000256" key="2">
    <source>
        <dbReference type="ARBA" id="ARBA00022679"/>
    </source>
</evidence>
<dbReference type="PANTHER" id="PTHR42681:SF1">
    <property type="entry name" value="MALONYL-COA-ACYL CARRIER PROTEIN TRANSACYLASE, MITOCHONDRIAL"/>
    <property type="match status" value="1"/>
</dbReference>
<evidence type="ECO:0000259" key="5">
    <source>
        <dbReference type="SMART" id="SM00827"/>
    </source>
</evidence>
<dbReference type="SMART" id="SM00827">
    <property type="entry name" value="PKS_AT"/>
    <property type="match status" value="1"/>
</dbReference>
<dbReference type="Gene3D" id="3.40.366.10">
    <property type="entry name" value="Malonyl-Coenzyme A Acyl Carrier Protein, domain 2"/>
    <property type="match status" value="1"/>
</dbReference>
<evidence type="ECO:0000256" key="3">
    <source>
        <dbReference type="ARBA" id="ARBA00023315"/>
    </source>
</evidence>
<dbReference type="EMBL" id="JNBY01000051">
    <property type="protein sequence ID" value="KDN86862.1"/>
    <property type="molecule type" value="Genomic_DNA"/>
</dbReference>
<dbReference type="PANTHER" id="PTHR42681">
    <property type="entry name" value="MALONYL-COA-ACYL CARRIER PROTEIN TRANSACYLASE, MITOCHONDRIAL"/>
    <property type="match status" value="1"/>
</dbReference>
<reference evidence="6 7" key="1">
    <citation type="submission" date="2014-05" db="EMBL/GenBank/DDBJ databases">
        <title>Draft Genome Sequence of Kitasatospora cheerisanensis KCTC 2395.</title>
        <authorList>
            <person name="Nam D.H."/>
        </authorList>
    </citation>
    <scope>NUCLEOTIDE SEQUENCE [LARGE SCALE GENOMIC DNA]</scope>
    <source>
        <strain evidence="6 7">KCTC 2395</strain>
    </source>
</reference>
<dbReference type="InterPro" id="IPR016036">
    <property type="entry name" value="Malonyl_transacylase_ACP-bd"/>
</dbReference>
<dbReference type="RefSeq" id="WP_035859821.1">
    <property type="nucleotide sequence ID" value="NZ_KK853997.1"/>
</dbReference>